<reference evidence="2 3" key="1">
    <citation type="journal article" date="2018" name="Nat. Ecol. Evol.">
        <title>Pezizomycetes genomes reveal the molecular basis of ectomycorrhizal truffle lifestyle.</title>
        <authorList>
            <person name="Murat C."/>
            <person name="Payen T."/>
            <person name="Noel B."/>
            <person name="Kuo A."/>
            <person name="Morin E."/>
            <person name="Chen J."/>
            <person name="Kohler A."/>
            <person name="Krizsan K."/>
            <person name="Balestrini R."/>
            <person name="Da Silva C."/>
            <person name="Montanini B."/>
            <person name="Hainaut M."/>
            <person name="Levati E."/>
            <person name="Barry K.W."/>
            <person name="Belfiori B."/>
            <person name="Cichocki N."/>
            <person name="Clum A."/>
            <person name="Dockter R.B."/>
            <person name="Fauchery L."/>
            <person name="Guy J."/>
            <person name="Iotti M."/>
            <person name="Le Tacon F."/>
            <person name="Lindquist E.A."/>
            <person name="Lipzen A."/>
            <person name="Malagnac F."/>
            <person name="Mello A."/>
            <person name="Molinier V."/>
            <person name="Miyauchi S."/>
            <person name="Poulain J."/>
            <person name="Riccioni C."/>
            <person name="Rubini A."/>
            <person name="Sitrit Y."/>
            <person name="Splivallo R."/>
            <person name="Traeger S."/>
            <person name="Wang M."/>
            <person name="Zifcakova L."/>
            <person name="Wipf D."/>
            <person name="Zambonelli A."/>
            <person name="Paolocci F."/>
            <person name="Nowrousian M."/>
            <person name="Ottonello S."/>
            <person name="Baldrian P."/>
            <person name="Spatafora J.W."/>
            <person name="Henrissat B."/>
            <person name="Nagy L.G."/>
            <person name="Aury J.M."/>
            <person name="Wincker P."/>
            <person name="Grigoriev I.V."/>
            <person name="Bonfante P."/>
            <person name="Martin F.M."/>
        </authorList>
    </citation>
    <scope>NUCLEOTIDE SEQUENCE [LARGE SCALE GENOMIC DNA]</scope>
    <source>
        <strain evidence="2 3">CCBAS932</strain>
    </source>
</reference>
<feature type="region of interest" description="Disordered" evidence="1">
    <location>
        <begin position="1"/>
        <end position="79"/>
    </location>
</feature>
<proteinExistence type="predicted"/>
<name>A0A3N4KV15_9PEZI</name>
<dbReference type="PANTHER" id="PTHR28307">
    <property type="entry name" value="PROTEIN PAL1"/>
    <property type="match status" value="1"/>
</dbReference>
<dbReference type="GO" id="GO:0005737">
    <property type="term" value="C:cytoplasm"/>
    <property type="evidence" value="ECO:0007669"/>
    <property type="project" value="TreeGrafter"/>
</dbReference>
<organism evidence="2 3">
    <name type="scientific">Morchella conica CCBAS932</name>
    <dbReference type="NCBI Taxonomy" id="1392247"/>
    <lineage>
        <taxon>Eukaryota</taxon>
        <taxon>Fungi</taxon>
        <taxon>Dikarya</taxon>
        <taxon>Ascomycota</taxon>
        <taxon>Pezizomycotina</taxon>
        <taxon>Pezizomycetes</taxon>
        <taxon>Pezizales</taxon>
        <taxon>Morchellaceae</taxon>
        <taxon>Morchella</taxon>
    </lineage>
</organism>
<dbReference type="OrthoDB" id="5389892at2759"/>
<evidence type="ECO:0000313" key="2">
    <source>
        <dbReference type="EMBL" id="RPB14377.1"/>
    </source>
</evidence>
<gene>
    <name evidence="2" type="ORF">P167DRAFT_604215</name>
</gene>
<evidence type="ECO:0000256" key="1">
    <source>
        <dbReference type="SAM" id="MobiDB-lite"/>
    </source>
</evidence>
<dbReference type="AlphaFoldDB" id="A0A3N4KV15"/>
<evidence type="ECO:0000313" key="3">
    <source>
        <dbReference type="Proteomes" id="UP000277580"/>
    </source>
</evidence>
<feature type="region of interest" description="Disordered" evidence="1">
    <location>
        <begin position="241"/>
        <end position="267"/>
    </location>
</feature>
<keyword evidence="3" id="KW-1185">Reference proteome</keyword>
<feature type="region of interest" description="Disordered" evidence="1">
    <location>
        <begin position="185"/>
        <end position="229"/>
    </location>
</feature>
<dbReference type="EMBL" id="ML119118">
    <property type="protein sequence ID" value="RPB14377.1"/>
    <property type="molecule type" value="Genomic_DNA"/>
</dbReference>
<dbReference type="InterPro" id="IPR013226">
    <property type="entry name" value="Pal1"/>
</dbReference>
<sequence length="280" mass="30715">MAAVMRPDNAWGAPPPYHPTTATPRRPHSKSLSNTTPRPTPRPRSTSAGTRPLATLQREARRAHRSPHLKKSAIPGPDTIDRLDNILGGTPYHHEGPFDATLRARQIPGRSPVEALAWSNAKAIAATPRENIIDCLEKHKPLQGTASVPVGMRTAAGQVMGDYEEVDLMVESGYRRYPGLDYLDEDKKGKGEPGYTLDKFDKQQKAARKARKTQSLGRNEYEPYSDNKTAGVHTLAVPATASGYDGAGVRRNKSSAGRMEGGESFGDKLKKRFNLKRRLS</sequence>
<dbReference type="InParanoid" id="A0A3N4KV15"/>
<dbReference type="Proteomes" id="UP000277580">
    <property type="component" value="Unassembled WGS sequence"/>
</dbReference>
<accession>A0A3N4KV15</accession>
<protein>
    <recommendedName>
        <fullName evidence="4">Pal1-domain-containing protein</fullName>
    </recommendedName>
</protein>
<dbReference type="PANTHER" id="PTHR28307:SF1">
    <property type="entry name" value="PAL1 CELL MORPHOLOGY PROTEIN"/>
    <property type="match status" value="1"/>
</dbReference>
<evidence type="ECO:0008006" key="4">
    <source>
        <dbReference type="Google" id="ProtNLM"/>
    </source>
</evidence>
<feature type="compositionally biased region" description="Basic residues" evidence="1">
    <location>
        <begin position="61"/>
        <end position="71"/>
    </location>
</feature>
<feature type="compositionally biased region" description="Low complexity" evidence="1">
    <location>
        <begin position="31"/>
        <end position="52"/>
    </location>
</feature>